<gene>
    <name evidence="3" type="ORF">GCM10011611_20110</name>
</gene>
<name>A0A8J3E4G6_9PROT</name>
<evidence type="ECO:0000313" key="4">
    <source>
        <dbReference type="Proteomes" id="UP000646365"/>
    </source>
</evidence>
<protein>
    <recommendedName>
        <fullName evidence="2">TadE-like domain-containing protein</fullName>
    </recommendedName>
</protein>
<dbReference type="Proteomes" id="UP000646365">
    <property type="component" value="Unassembled WGS sequence"/>
</dbReference>
<keyword evidence="4" id="KW-1185">Reference proteome</keyword>
<evidence type="ECO:0000256" key="1">
    <source>
        <dbReference type="SAM" id="Phobius"/>
    </source>
</evidence>
<dbReference type="RefSeq" id="WP_189045137.1">
    <property type="nucleotide sequence ID" value="NZ_BMJQ01000004.1"/>
</dbReference>
<accession>A0A8J3E4G6</accession>
<dbReference type="Pfam" id="PF07811">
    <property type="entry name" value="TadE"/>
    <property type="match status" value="1"/>
</dbReference>
<dbReference type="InterPro" id="IPR012495">
    <property type="entry name" value="TadE-like_dom"/>
</dbReference>
<evidence type="ECO:0000313" key="3">
    <source>
        <dbReference type="EMBL" id="GGF14315.1"/>
    </source>
</evidence>
<proteinExistence type="predicted"/>
<keyword evidence="1" id="KW-0812">Transmembrane</keyword>
<reference evidence="3" key="1">
    <citation type="journal article" date="2014" name="Int. J. Syst. Evol. Microbiol.">
        <title>Complete genome sequence of Corynebacterium casei LMG S-19264T (=DSM 44701T), isolated from a smear-ripened cheese.</title>
        <authorList>
            <consortium name="US DOE Joint Genome Institute (JGI-PGF)"/>
            <person name="Walter F."/>
            <person name="Albersmeier A."/>
            <person name="Kalinowski J."/>
            <person name="Ruckert C."/>
        </authorList>
    </citation>
    <scope>NUCLEOTIDE SEQUENCE</scope>
    <source>
        <strain evidence="3">CGMCC 1.15725</strain>
    </source>
</reference>
<reference evidence="3" key="2">
    <citation type="submission" date="2020-09" db="EMBL/GenBank/DDBJ databases">
        <authorList>
            <person name="Sun Q."/>
            <person name="Zhou Y."/>
        </authorList>
    </citation>
    <scope>NUCLEOTIDE SEQUENCE</scope>
    <source>
        <strain evidence="3">CGMCC 1.15725</strain>
    </source>
</reference>
<dbReference type="AlphaFoldDB" id="A0A8J3E4G6"/>
<feature type="transmembrane region" description="Helical" evidence="1">
    <location>
        <begin position="12"/>
        <end position="37"/>
    </location>
</feature>
<keyword evidence="1" id="KW-0472">Membrane</keyword>
<evidence type="ECO:0000259" key="2">
    <source>
        <dbReference type="Pfam" id="PF07811"/>
    </source>
</evidence>
<feature type="domain" description="TadE-like" evidence="2">
    <location>
        <begin position="9"/>
        <end position="51"/>
    </location>
</feature>
<comment type="caution">
    <text evidence="3">The sequence shown here is derived from an EMBL/GenBank/DDBJ whole genome shotgun (WGS) entry which is preliminary data.</text>
</comment>
<keyword evidence="1" id="KW-1133">Transmembrane helix</keyword>
<sequence length="132" mass="14080">MRLARDERGAAAIEAALVLPFYLAFIFATIELGNVIWNYTSIQYVADEVSRCNMVSNCNISTAAYNGAANIWASSSAASSEITVGTCSFPGSISGTKVTIVHPITSLTGYFPKVMPSPFSQIAVQSCYPNPN</sequence>
<dbReference type="EMBL" id="BMJQ01000004">
    <property type="protein sequence ID" value="GGF14315.1"/>
    <property type="molecule type" value="Genomic_DNA"/>
</dbReference>
<organism evidence="3 4">
    <name type="scientific">Aliidongia dinghuensis</name>
    <dbReference type="NCBI Taxonomy" id="1867774"/>
    <lineage>
        <taxon>Bacteria</taxon>
        <taxon>Pseudomonadati</taxon>
        <taxon>Pseudomonadota</taxon>
        <taxon>Alphaproteobacteria</taxon>
        <taxon>Rhodospirillales</taxon>
        <taxon>Dongiaceae</taxon>
        <taxon>Aliidongia</taxon>
    </lineage>
</organism>